<protein>
    <submittedName>
        <fullName evidence="1">Uncharacterized protein</fullName>
    </submittedName>
</protein>
<evidence type="ECO:0000313" key="2">
    <source>
        <dbReference type="Proteomes" id="UP000238071"/>
    </source>
</evidence>
<sequence>MCKLLDEPQRVGSPRDRQIEDWRRFFKYDKQGHKFIILEVYANSTPKEDGRSKGNKSIYIEYTSSLLLNELPVHAFIASANERNFIELTDKEIKLIIGLCNQYYIDENENMFESLYSNKIITEFDKNDFYSRATSKHNEIIESTFKHLTKNNKCLEINKIYKISEKRSNRISSSTRAASNYEENIINRVNNLVLNEFIDKDKTIVNMRSIHNRKMQKKFYNRANEILLKEYNWSVDYKTNKIVFNDDIIIDESRYILTEYEQIEYLAIVNKAVHDFLDTQAENKIIKQEEKRDAYYAKYDTNKNKSYDKHDKNRFAPPFPFPPPYEGFILHNFYVENQKYLSDLLIKLQD</sequence>
<reference evidence="1 2" key="1">
    <citation type="submission" date="2018-02" db="EMBL/GenBank/DDBJ databases">
        <title>Subsurface microbial communities from deep shales in Ohio and West Virginia, USA.</title>
        <authorList>
            <person name="Wrighton K."/>
        </authorList>
    </citation>
    <scope>NUCLEOTIDE SEQUENCE [LARGE SCALE GENOMIC DNA]</scope>
    <source>
        <strain evidence="1 2">OWC-G53F</strain>
    </source>
</reference>
<dbReference type="Proteomes" id="UP000238071">
    <property type="component" value="Unassembled WGS sequence"/>
</dbReference>
<proteinExistence type="predicted"/>
<dbReference type="EMBL" id="PTIY01000012">
    <property type="protein sequence ID" value="PPK68277.1"/>
    <property type="molecule type" value="Genomic_DNA"/>
</dbReference>
<organism evidence="1 2">
    <name type="scientific">Methylobacter tundripaludum</name>
    <dbReference type="NCBI Taxonomy" id="173365"/>
    <lineage>
        <taxon>Bacteria</taxon>
        <taxon>Pseudomonadati</taxon>
        <taxon>Pseudomonadota</taxon>
        <taxon>Gammaproteobacteria</taxon>
        <taxon>Methylococcales</taxon>
        <taxon>Methylococcaceae</taxon>
        <taxon>Methylobacter</taxon>
    </lineage>
</organism>
<evidence type="ECO:0000313" key="1">
    <source>
        <dbReference type="EMBL" id="PPK68277.1"/>
    </source>
</evidence>
<dbReference type="AlphaFoldDB" id="A0A2S6GSX1"/>
<gene>
    <name evidence="1" type="ORF">B0F88_112109</name>
</gene>
<accession>A0A2S6GSX1</accession>
<comment type="caution">
    <text evidence="1">The sequence shown here is derived from an EMBL/GenBank/DDBJ whole genome shotgun (WGS) entry which is preliminary data.</text>
</comment>
<name>A0A2S6GSX1_9GAMM</name>
<keyword evidence="2" id="KW-1185">Reference proteome</keyword>